<comment type="cofactor">
    <cofactor evidence="1">
        <name>Mg(2+)</name>
        <dbReference type="ChEBI" id="CHEBI:18420"/>
    </cofactor>
</comment>
<dbReference type="InterPro" id="IPR000014">
    <property type="entry name" value="PAS"/>
</dbReference>
<dbReference type="PROSITE" id="PS50110">
    <property type="entry name" value="RESPONSE_REGULATORY"/>
    <property type="match status" value="1"/>
</dbReference>
<dbReference type="OrthoDB" id="5334331at2"/>
<dbReference type="Proteomes" id="UP000007803">
    <property type="component" value="Chromosome"/>
</dbReference>
<reference evidence="8" key="1">
    <citation type="journal article" date="2010" name="Stand. Genomic Sci.">
        <title>Complete genome sequence of Sulfurimonas autotrophica type strain (OK10).</title>
        <authorList>
            <person name="Sikorski J."/>
            <person name="Munk C."/>
            <person name="Lapidus A."/>
            <person name="Djao O."/>
            <person name="Lucas S."/>
            <person name="Glavina Del Rio T."/>
            <person name="Nolan M."/>
            <person name="Tice H."/>
            <person name="Han C."/>
            <person name="Cheng J."/>
            <person name="Tapia R."/>
            <person name="Goodwin L."/>
            <person name="Pitluck S."/>
            <person name="Liolios K."/>
            <person name="Ivanova N."/>
            <person name="Mavromatis K."/>
            <person name="Mikhailova N."/>
            <person name="Pati A."/>
            <person name="Sims D."/>
            <person name="Meincke L."/>
            <person name="Brettin T."/>
            <person name="Detter J."/>
            <person name="Chen A."/>
            <person name="Palaniappan K."/>
            <person name="Land M."/>
            <person name="Hauser L."/>
            <person name="Chang Y."/>
            <person name="Jeffries C."/>
            <person name="Rohde M."/>
            <person name="Lang E."/>
            <person name="Spring S."/>
            <person name="Goker M."/>
            <person name="Woyke T."/>
            <person name="Bristow J."/>
            <person name="Eisen J."/>
            <person name="Markowitz V."/>
            <person name="Hugenholtz P."/>
            <person name="Kyrpides N."/>
            <person name="Klenk H."/>
        </authorList>
    </citation>
    <scope>NUCLEOTIDE SEQUENCE [LARGE SCALE GENOMIC DNA]</scope>
    <source>
        <strain evidence="8">ATCC BAA-671 / DSM 16294 / JCM 11897 / OK10</strain>
    </source>
</reference>
<keyword evidence="4" id="KW-0283">Flagellar rotation</keyword>
<evidence type="ECO:0000256" key="4">
    <source>
        <dbReference type="ARBA" id="ARBA00022779"/>
    </source>
</evidence>
<dbReference type="SUPFAM" id="SSF52172">
    <property type="entry name" value="CheY-like"/>
    <property type="match status" value="1"/>
</dbReference>
<keyword evidence="8" id="KW-1185">Reference proteome</keyword>
<gene>
    <name evidence="7" type="ordered locus">Saut_1064</name>
</gene>
<dbReference type="HOGENOM" id="CLU_000445_11_28_7"/>
<dbReference type="SMART" id="SM00448">
    <property type="entry name" value="REC"/>
    <property type="match status" value="1"/>
</dbReference>
<accession>E0USF0</accession>
<organism evidence="7 8">
    <name type="scientific">Sulfurimonas autotrophica (strain ATCC BAA-671 / DSM 16294 / JCM 11897 / OK10)</name>
    <dbReference type="NCBI Taxonomy" id="563040"/>
    <lineage>
        <taxon>Bacteria</taxon>
        <taxon>Pseudomonadati</taxon>
        <taxon>Campylobacterota</taxon>
        <taxon>Epsilonproteobacteria</taxon>
        <taxon>Campylobacterales</taxon>
        <taxon>Sulfurimonadaceae</taxon>
        <taxon>Sulfurimonas</taxon>
    </lineage>
</organism>
<dbReference type="GO" id="GO:0000160">
    <property type="term" value="P:phosphorelay signal transduction system"/>
    <property type="evidence" value="ECO:0007669"/>
    <property type="project" value="InterPro"/>
</dbReference>
<proteinExistence type="predicted"/>
<keyword evidence="2" id="KW-0145">Chemotaxis</keyword>
<dbReference type="eggNOG" id="COG0745">
    <property type="taxonomic scope" value="Bacteria"/>
</dbReference>
<dbReference type="InterPro" id="IPR001789">
    <property type="entry name" value="Sig_transdc_resp-reg_receiver"/>
</dbReference>
<dbReference type="RefSeq" id="WP_013326869.1">
    <property type="nucleotide sequence ID" value="NC_014506.1"/>
</dbReference>
<dbReference type="STRING" id="563040.Saut_1064"/>
<evidence type="ECO:0000256" key="1">
    <source>
        <dbReference type="ARBA" id="ARBA00001946"/>
    </source>
</evidence>
<evidence type="ECO:0000313" key="8">
    <source>
        <dbReference type="Proteomes" id="UP000007803"/>
    </source>
</evidence>
<sequence length="420" mass="48716">MITISKLIKYAADIKVLYVEDDKNIQEEIHDFLSRFFPVIDLADNGEDGLALYKTGTYDIVISDINMPKMNGIEMVHKIKEINEEQKIIITSAYNEPQYLIELIDNGIDKFVLKPFNHKKFLVVLYKISEFIYNKKQNQILQKKIDDKIAETQTIVDMIEHGVVIIDKGIVTQVNKQFLEMSGYESMESCHTEVKSLPSLFEIHKGYIDVNSNVELTQLLESHDSELFKAIMKKGLEDKIYLLKYKKVDNEDKYVISFTDITDEEQLININTKTGLANVYAATADIEHRLDNYFTFIIDIIRIENIDKMVKWYGRDIRNTIDKNVAHVFKTNKKELDEHNIFVAYYGHNKFVMVRDEKMHGLVEKVVNKISLISVAKEDVKSDKINILYKPAHLSIEVKGGENIDDVMKKVNESFEKILL</sequence>
<evidence type="ECO:0000256" key="5">
    <source>
        <dbReference type="PROSITE-ProRule" id="PRU00169"/>
    </source>
</evidence>
<dbReference type="Gene3D" id="3.30.450.20">
    <property type="entry name" value="PAS domain"/>
    <property type="match status" value="1"/>
</dbReference>
<dbReference type="CDD" id="cd00156">
    <property type="entry name" value="REC"/>
    <property type="match status" value="1"/>
</dbReference>
<dbReference type="EMBL" id="CP002205">
    <property type="protein sequence ID" value="ADN09113.1"/>
    <property type="molecule type" value="Genomic_DNA"/>
</dbReference>
<dbReference type="GO" id="GO:0006935">
    <property type="term" value="P:chemotaxis"/>
    <property type="evidence" value="ECO:0007669"/>
    <property type="project" value="UniProtKB-KW"/>
</dbReference>
<dbReference type="KEGG" id="sua:Saut_1064"/>
<keyword evidence="3 5" id="KW-0597">Phosphoprotein</keyword>
<dbReference type="InterPro" id="IPR050595">
    <property type="entry name" value="Bact_response_regulator"/>
</dbReference>
<protein>
    <submittedName>
        <fullName evidence="7">Response regulator receiver protein</fullName>
    </submittedName>
</protein>
<dbReference type="Pfam" id="PF13188">
    <property type="entry name" value="PAS_8"/>
    <property type="match status" value="1"/>
</dbReference>
<dbReference type="InterPro" id="IPR011006">
    <property type="entry name" value="CheY-like_superfamily"/>
</dbReference>
<feature type="modified residue" description="4-aspartylphosphate" evidence="5">
    <location>
        <position position="64"/>
    </location>
</feature>
<dbReference type="GO" id="GO:0097588">
    <property type="term" value="P:archaeal or bacterial-type flagellum-dependent cell motility"/>
    <property type="evidence" value="ECO:0007669"/>
    <property type="project" value="UniProtKB-KW"/>
</dbReference>
<evidence type="ECO:0000259" key="6">
    <source>
        <dbReference type="PROSITE" id="PS50110"/>
    </source>
</evidence>
<evidence type="ECO:0000313" key="7">
    <source>
        <dbReference type="EMBL" id="ADN09113.1"/>
    </source>
</evidence>
<dbReference type="AlphaFoldDB" id="E0USF0"/>
<dbReference type="Gene3D" id="3.40.50.2300">
    <property type="match status" value="1"/>
</dbReference>
<evidence type="ECO:0000256" key="2">
    <source>
        <dbReference type="ARBA" id="ARBA00022500"/>
    </source>
</evidence>
<name>E0USF0_SULAO</name>
<dbReference type="PANTHER" id="PTHR44591:SF3">
    <property type="entry name" value="RESPONSE REGULATORY DOMAIN-CONTAINING PROTEIN"/>
    <property type="match status" value="1"/>
</dbReference>
<feature type="domain" description="Response regulatory" evidence="6">
    <location>
        <begin position="15"/>
        <end position="129"/>
    </location>
</feature>
<dbReference type="Pfam" id="PF00072">
    <property type="entry name" value="Response_reg"/>
    <property type="match status" value="1"/>
</dbReference>
<dbReference type="PANTHER" id="PTHR44591">
    <property type="entry name" value="STRESS RESPONSE REGULATOR PROTEIN 1"/>
    <property type="match status" value="1"/>
</dbReference>
<evidence type="ECO:0000256" key="3">
    <source>
        <dbReference type="ARBA" id="ARBA00022553"/>
    </source>
</evidence>